<gene>
    <name evidence="1" type="ORF">S06H3_44827</name>
</gene>
<name>X1NGK9_9ZZZZ</name>
<evidence type="ECO:0000313" key="1">
    <source>
        <dbReference type="EMBL" id="GAI42738.1"/>
    </source>
</evidence>
<comment type="caution">
    <text evidence="1">The sequence shown here is derived from an EMBL/GenBank/DDBJ whole genome shotgun (WGS) entry which is preliminary data.</text>
</comment>
<accession>X1NGK9</accession>
<organism evidence="1">
    <name type="scientific">marine sediment metagenome</name>
    <dbReference type="NCBI Taxonomy" id="412755"/>
    <lineage>
        <taxon>unclassified sequences</taxon>
        <taxon>metagenomes</taxon>
        <taxon>ecological metagenomes</taxon>
    </lineage>
</organism>
<feature type="non-terminal residue" evidence="1">
    <location>
        <position position="1"/>
    </location>
</feature>
<sequence length="40" mass="4535">PSQHTAEARSKKQEVRLKDLTIRPETSNIFNSMPFALPVP</sequence>
<proteinExistence type="predicted"/>
<protein>
    <submittedName>
        <fullName evidence="1">Uncharacterized protein</fullName>
    </submittedName>
</protein>
<reference evidence="1" key="1">
    <citation type="journal article" date="2014" name="Front. Microbiol.">
        <title>High frequency of phylogenetically diverse reductive dehalogenase-homologous genes in deep subseafloor sedimentary metagenomes.</title>
        <authorList>
            <person name="Kawai M."/>
            <person name="Futagami T."/>
            <person name="Toyoda A."/>
            <person name="Takaki Y."/>
            <person name="Nishi S."/>
            <person name="Hori S."/>
            <person name="Arai W."/>
            <person name="Tsubouchi T."/>
            <person name="Morono Y."/>
            <person name="Uchiyama I."/>
            <person name="Ito T."/>
            <person name="Fujiyama A."/>
            <person name="Inagaki F."/>
            <person name="Takami H."/>
        </authorList>
    </citation>
    <scope>NUCLEOTIDE SEQUENCE</scope>
    <source>
        <strain evidence="1">Expedition CK06-06</strain>
    </source>
</reference>
<dbReference type="EMBL" id="BARV01027920">
    <property type="protein sequence ID" value="GAI42738.1"/>
    <property type="molecule type" value="Genomic_DNA"/>
</dbReference>
<dbReference type="AlphaFoldDB" id="X1NGK9"/>